<organism evidence="6 7">
    <name type="scientific">Lederbergia graminis</name>
    <dbReference type="NCBI Taxonomy" id="735518"/>
    <lineage>
        <taxon>Bacteria</taxon>
        <taxon>Bacillati</taxon>
        <taxon>Bacillota</taxon>
        <taxon>Bacilli</taxon>
        <taxon>Bacillales</taxon>
        <taxon>Bacillaceae</taxon>
        <taxon>Lederbergia</taxon>
    </lineage>
</organism>
<dbReference type="PANTHER" id="PTHR10961:SF7">
    <property type="entry name" value="FAD DEPENDENT OXIDOREDUCTASE DOMAIN-CONTAINING PROTEIN"/>
    <property type="match status" value="1"/>
</dbReference>
<dbReference type="Gene3D" id="3.50.50.60">
    <property type="entry name" value="FAD/NAD(P)-binding domain"/>
    <property type="match status" value="1"/>
</dbReference>
<dbReference type="Proteomes" id="UP001596147">
    <property type="component" value="Unassembled WGS sequence"/>
</dbReference>
<dbReference type="SUPFAM" id="SSF54373">
    <property type="entry name" value="FAD-linked reductases, C-terminal domain"/>
    <property type="match status" value="1"/>
</dbReference>
<dbReference type="EC" id="1.5.3.2" evidence="6"/>
<keyword evidence="3" id="KW-0274">FAD</keyword>
<keyword evidence="4 6" id="KW-0560">Oxidoreductase</keyword>
<feature type="domain" description="FAD dependent oxidoreductase" evidence="5">
    <location>
        <begin position="12"/>
        <end position="363"/>
    </location>
</feature>
<protein>
    <submittedName>
        <fullName evidence="6">N-methyl-L-tryptophan oxidase</fullName>
        <ecNumber evidence="6">1.5.3.2</ecNumber>
    </submittedName>
</protein>
<evidence type="ECO:0000256" key="4">
    <source>
        <dbReference type="ARBA" id="ARBA00023002"/>
    </source>
</evidence>
<keyword evidence="2" id="KW-0285">Flavoprotein</keyword>
<evidence type="ECO:0000259" key="5">
    <source>
        <dbReference type="Pfam" id="PF01266"/>
    </source>
</evidence>
<evidence type="ECO:0000256" key="3">
    <source>
        <dbReference type="ARBA" id="ARBA00022827"/>
    </source>
</evidence>
<name>A0ABW0LQT8_9BACI</name>
<dbReference type="Pfam" id="PF01266">
    <property type="entry name" value="DAO"/>
    <property type="match status" value="1"/>
</dbReference>
<dbReference type="InterPro" id="IPR006076">
    <property type="entry name" value="FAD-dep_OxRdtase"/>
</dbReference>
<dbReference type="RefSeq" id="WP_382355559.1">
    <property type="nucleotide sequence ID" value="NZ_JBHSMC010000043.1"/>
</dbReference>
<dbReference type="GO" id="GO:0050131">
    <property type="term" value="F:N-methyl-L-amino-acid oxidase activity"/>
    <property type="evidence" value="ECO:0007669"/>
    <property type="project" value="UniProtKB-EC"/>
</dbReference>
<dbReference type="SUPFAM" id="SSF51905">
    <property type="entry name" value="FAD/NAD(P)-binding domain"/>
    <property type="match status" value="1"/>
</dbReference>
<reference evidence="7" key="1">
    <citation type="journal article" date="2019" name="Int. J. Syst. Evol. Microbiol.">
        <title>The Global Catalogue of Microorganisms (GCM) 10K type strain sequencing project: providing services to taxonomists for standard genome sequencing and annotation.</title>
        <authorList>
            <consortium name="The Broad Institute Genomics Platform"/>
            <consortium name="The Broad Institute Genome Sequencing Center for Infectious Disease"/>
            <person name="Wu L."/>
            <person name="Ma J."/>
        </authorList>
    </citation>
    <scope>NUCLEOTIDE SEQUENCE [LARGE SCALE GENOMIC DNA]</scope>
    <source>
        <strain evidence="7">CGMCC 1.12237</strain>
    </source>
</reference>
<gene>
    <name evidence="6" type="primary">solA</name>
    <name evidence="6" type="ORF">ACFPM4_19455</name>
</gene>
<evidence type="ECO:0000313" key="6">
    <source>
        <dbReference type="EMBL" id="MFC5466906.1"/>
    </source>
</evidence>
<dbReference type="InterPro" id="IPR045170">
    <property type="entry name" value="MTOX"/>
</dbReference>
<evidence type="ECO:0000313" key="7">
    <source>
        <dbReference type="Proteomes" id="UP001596147"/>
    </source>
</evidence>
<comment type="cofactor">
    <cofactor evidence="1">
        <name>FAD</name>
        <dbReference type="ChEBI" id="CHEBI:57692"/>
    </cofactor>
</comment>
<comment type="caution">
    <text evidence="6">The sequence shown here is derived from an EMBL/GenBank/DDBJ whole genome shotgun (WGS) entry which is preliminary data.</text>
</comment>
<proteinExistence type="predicted"/>
<evidence type="ECO:0000256" key="1">
    <source>
        <dbReference type="ARBA" id="ARBA00001974"/>
    </source>
</evidence>
<sequence>MSTQNDKVVDWDVAVVGLGSMGSFAFWQLASMGVNIVGFDRYRPGHDKGAGHGETRIFRTAYGEGVEYVPLLQEARELWRQLEKETGVELYIENGGTMFGPADGEFITTVQESVKTYHLPHKKYTGEEARKVYPQINFQDYQVAIYEELAGYVKPELAIETAVNRGEELGGTVFTESPITAIEPDEDGVTIRTADKQYRVNQVVVASGGWTKELLPQINLPVTLERQVLVWYEAEDPKQFTAVKFPIFSRVSKGRGFYGFPTIDGKTVKVAFHHGGEEANHPNDVDREIHESDLNNLTEKVKKYLPGLIPTPVKAKTCFYTNTPDEHFVIGKSSRVPNVTLLGPMAGHGFKFAPIIGKIGAQLATGQQPTLEISLFNPDRFNN</sequence>
<dbReference type="Gene3D" id="3.30.9.10">
    <property type="entry name" value="D-Amino Acid Oxidase, subunit A, domain 2"/>
    <property type="match status" value="1"/>
</dbReference>
<evidence type="ECO:0000256" key="2">
    <source>
        <dbReference type="ARBA" id="ARBA00022630"/>
    </source>
</evidence>
<dbReference type="NCBIfam" id="NF008425">
    <property type="entry name" value="PRK11259.1"/>
    <property type="match status" value="1"/>
</dbReference>
<keyword evidence="7" id="KW-1185">Reference proteome</keyword>
<dbReference type="InterPro" id="IPR036188">
    <property type="entry name" value="FAD/NAD-bd_sf"/>
</dbReference>
<accession>A0ABW0LQT8</accession>
<dbReference type="EMBL" id="JBHSMC010000043">
    <property type="protein sequence ID" value="MFC5466906.1"/>
    <property type="molecule type" value="Genomic_DNA"/>
</dbReference>
<dbReference type="PANTHER" id="PTHR10961">
    <property type="entry name" value="PEROXISOMAL SARCOSINE OXIDASE"/>
    <property type="match status" value="1"/>
</dbReference>